<organism evidence="2 3">
    <name type="scientific">Folsomia candida</name>
    <name type="common">Springtail</name>
    <dbReference type="NCBI Taxonomy" id="158441"/>
    <lineage>
        <taxon>Eukaryota</taxon>
        <taxon>Metazoa</taxon>
        <taxon>Ecdysozoa</taxon>
        <taxon>Arthropoda</taxon>
        <taxon>Hexapoda</taxon>
        <taxon>Collembola</taxon>
        <taxon>Entomobryomorpha</taxon>
        <taxon>Isotomoidea</taxon>
        <taxon>Isotomidae</taxon>
        <taxon>Proisotominae</taxon>
        <taxon>Folsomia</taxon>
    </lineage>
</organism>
<evidence type="ECO:0000313" key="3">
    <source>
        <dbReference type="Proteomes" id="UP000198287"/>
    </source>
</evidence>
<accession>A0A226DQW5</accession>
<keyword evidence="1" id="KW-0472">Membrane</keyword>
<feature type="transmembrane region" description="Helical" evidence="1">
    <location>
        <begin position="825"/>
        <end position="845"/>
    </location>
</feature>
<evidence type="ECO:0000256" key="1">
    <source>
        <dbReference type="SAM" id="Phobius"/>
    </source>
</evidence>
<dbReference type="PANTHER" id="PTHR21301:SF12">
    <property type="match status" value="1"/>
</dbReference>
<feature type="transmembrane region" description="Helical" evidence="1">
    <location>
        <begin position="544"/>
        <end position="566"/>
    </location>
</feature>
<dbReference type="Proteomes" id="UP000198287">
    <property type="component" value="Unassembled WGS sequence"/>
</dbReference>
<dbReference type="OrthoDB" id="8279338at2759"/>
<gene>
    <name evidence="2" type="ORF">Fcan01_17753</name>
</gene>
<sequence length="896" mass="102784">MVNVSNLRSSSGPEGEFLVTAHGKNQCECEGMGIGRIERKTARPRGRSSPKSGQGWLTFVDSVLHPIIAQTPSYLKDTTDLLCFLKDFSFPLDPHNNSTFLVTSDVTQLYTVIPHADGLTAAKFFFDSRPENDPPSHVLIRLLELVLTLNAFEFNSEFYSQTSGVAMGTKVVLFLIADGCLGDPEVPEPRLLRPRGLAVFLSILPIPIPSHSHWFFPAALVTSNLASVLNTPTPCRYHILFNKMSTSDLPTTRKVPLTLSKRDFPDDFNPWVVPINVSSKLDILQNRGWLCEILILFVFINSPSYTKSHQRVLGCWITTQSRDYLTLNKKIDLRVYPDFHYFILIPSSPETLESFKNFPLYVKPFPVGRDLPVKFAVIFFLPGNKVTSCYQKSIPILQNFVCTTTTLIKDTILFDPLNYPTRLEQYWLDNSEKHPISGIVFDMALTKLNASRHFWIGNAACYKVLTEPAFIRRISTKVETPYDPIVWVVTVVMLFLPTSLVSIGFYFLNKQFRPIRLFLYFFGLLIDEVDNLPKKLSNFLPFRALSIAWLLVSIVISTCYLSSFIINLNSPLPGERGDTYGTISCQKKPLKMINTSMVWERWNKIIETDRDLSSSFGIQQMAKNVGGFCYTILSQYTSTRGSQNSLTNYKYTQYFFENFLIGFDYSQYPPHLLQLLYSMMNPRIRWFPDKFGFLSKNVTTTGVNELIEEELLQCERSAYGGLSSEIDTFYEYLKRNYPAKKWHRGEKIIFEMPVGFILQVWRESRMLQYFKLFLSSGIYNQVSRQVGMNATILRERELNHGRNGKFRYETTSFQVVRLGDSIQTVFILLVACLAACFGLFLIEYVEYNRSNIAKGVISMWARLTNIVEKLKRYKRVWLRINGRCNIRKMNNSGASK</sequence>
<keyword evidence="1" id="KW-1133">Transmembrane helix</keyword>
<evidence type="ECO:0000313" key="2">
    <source>
        <dbReference type="EMBL" id="OXA47589.1"/>
    </source>
</evidence>
<comment type="caution">
    <text evidence="2">The sequence shown here is derived from an EMBL/GenBank/DDBJ whole genome shotgun (WGS) entry which is preliminary data.</text>
</comment>
<dbReference type="EMBL" id="LNIX01000013">
    <property type="protein sequence ID" value="OXA47589.1"/>
    <property type="molecule type" value="Genomic_DNA"/>
</dbReference>
<protein>
    <submittedName>
        <fullName evidence="2">Uncharacterized protein</fullName>
    </submittedName>
</protein>
<keyword evidence="3" id="KW-1185">Reference proteome</keyword>
<keyword evidence="1" id="KW-0812">Transmembrane</keyword>
<reference evidence="2 3" key="1">
    <citation type="submission" date="2015-12" db="EMBL/GenBank/DDBJ databases">
        <title>The genome of Folsomia candida.</title>
        <authorList>
            <person name="Faddeeva A."/>
            <person name="Derks M.F."/>
            <person name="Anvar Y."/>
            <person name="Smit S."/>
            <person name="Van Straalen N."/>
            <person name="Roelofs D."/>
        </authorList>
    </citation>
    <scope>NUCLEOTIDE SEQUENCE [LARGE SCALE GENOMIC DNA]</scope>
    <source>
        <strain evidence="2 3">VU population</strain>
        <tissue evidence="2">Whole body</tissue>
    </source>
</reference>
<feature type="transmembrane region" description="Helical" evidence="1">
    <location>
        <begin position="485"/>
        <end position="508"/>
    </location>
</feature>
<name>A0A226DQW5_FOLCA</name>
<dbReference type="PANTHER" id="PTHR21301">
    <property type="entry name" value="REVERSE TRANSCRIPTASE"/>
    <property type="match status" value="1"/>
</dbReference>
<dbReference type="AlphaFoldDB" id="A0A226DQW5"/>
<proteinExistence type="predicted"/>